<dbReference type="SUPFAM" id="SSF51110">
    <property type="entry name" value="alpha-D-mannose-specific plant lectins"/>
    <property type="match status" value="1"/>
</dbReference>
<dbReference type="PROSITE" id="PS50927">
    <property type="entry name" value="BULB_LECTIN"/>
    <property type="match status" value="1"/>
</dbReference>
<keyword evidence="3" id="KW-1185">Reference proteome</keyword>
<comment type="caution">
    <text evidence="2">The sequence shown here is derived from an EMBL/GenBank/DDBJ whole genome shotgun (WGS) entry which is preliminary data.</text>
</comment>
<accession>A0A4R2HGY4</accession>
<evidence type="ECO:0000313" key="2">
    <source>
        <dbReference type="EMBL" id="TCO28096.1"/>
    </source>
</evidence>
<evidence type="ECO:0000259" key="1">
    <source>
        <dbReference type="PROSITE" id="PS50927"/>
    </source>
</evidence>
<dbReference type="InterPro" id="IPR001480">
    <property type="entry name" value="Bulb-type_lectin_dom"/>
</dbReference>
<evidence type="ECO:0000313" key="3">
    <source>
        <dbReference type="Proteomes" id="UP000294508"/>
    </source>
</evidence>
<dbReference type="SMART" id="SM00108">
    <property type="entry name" value="B_lectin"/>
    <property type="match status" value="1"/>
</dbReference>
<protein>
    <recommendedName>
        <fullName evidence="1">Bulb-type lectin domain-containing protein</fullName>
    </recommendedName>
</protein>
<feature type="domain" description="Bulb-type lectin" evidence="1">
    <location>
        <begin position="21"/>
        <end position="133"/>
    </location>
</feature>
<dbReference type="InterPro" id="IPR036426">
    <property type="entry name" value="Bulb-type_lectin_dom_sf"/>
</dbReference>
<organism evidence="2 3">
    <name type="scientific">Kribbella steppae</name>
    <dbReference type="NCBI Taxonomy" id="2512223"/>
    <lineage>
        <taxon>Bacteria</taxon>
        <taxon>Bacillati</taxon>
        <taxon>Actinomycetota</taxon>
        <taxon>Actinomycetes</taxon>
        <taxon>Propionibacteriales</taxon>
        <taxon>Kribbellaceae</taxon>
        <taxon>Kribbella</taxon>
    </lineage>
</organism>
<proteinExistence type="predicted"/>
<dbReference type="Proteomes" id="UP000294508">
    <property type="component" value="Unassembled WGS sequence"/>
</dbReference>
<sequence>MSNSVRWHTHSWIEQLPAARGSEMGIGQALYPGDSLVSPNGKYTLIYQGDGNLVVYGPAGSVLWASGTGGQPAGLCKLVIDGGRTGVSLFGPGMKLIWVKPDSNQLLQNNPRLLVQDDGNLVLLGDWGGAGPE</sequence>
<dbReference type="AlphaFoldDB" id="A0A4R2HGY4"/>
<dbReference type="Gene3D" id="2.90.10.30">
    <property type="match status" value="1"/>
</dbReference>
<name>A0A4R2HGY4_9ACTN</name>
<gene>
    <name evidence="2" type="ORF">EV652_10678</name>
</gene>
<reference evidence="2 3" key="1">
    <citation type="journal article" date="2015" name="Stand. Genomic Sci.">
        <title>Genomic Encyclopedia of Bacterial and Archaeal Type Strains, Phase III: the genomes of soil and plant-associated and newly described type strains.</title>
        <authorList>
            <person name="Whitman W.B."/>
            <person name="Woyke T."/>
            <person name="Klenk H.P."/>
            <person name="Zhou Y."/>
            <person name="Lilburn T.G."/>
            <person name="Beck B.J."/>
            <person name="De Vos P."/>
            <person name="Vandamme P."/>
            <person name="Eisen J.A."/>
            <person name="Garrity G."/>
            <person name="Hugenholtz P."/>
            <person name="Kyrpides N.C."/>
        </authorList>
    </citation>
    <scope>NUCLEOTIDE SEQUENCE [LARGE SCALE GENOMIC DNA]</scope>
    <source>
        <strain evidence="2 3">VKM Ac-2572</strain>
    </source>
</reference>
<dbReference type="EMBL" id="SLWN01000006">
    <property type="protein sequence ID" value="TCO28096.1"/>
    <property type="molecule type" value="Genomic_DNA"/>
</dbReference>